<dbReference type="AlphaFoldDB" id="A0A397UPQ0"/>
<keyword evidence="1" id="KW-0175">Coiled coil</keyword>
<proteinExistence type="predicted"/>
<gene>
    <name evidence="2" type="ORF">C2G38_2041963</name>
</gene>
<dbReference type="EMBL" id="QKWP01001040">
    <property type="protein sequence ID" value="RIB12265.1"/>
    <property type="molecule type" value="Genomic_DNA"/>
</dbReference>
<organism evidence="2 3">
    <name type="scientific">Gigaspora rosea</name>
    <dbReference type="NCBI Taxonomy" id="44941"/>
    <lineage>
        <taxon>Eukaryota</taxon>
        <taxon>Fungi</taxon>
        <taxon>Fungi incertae sedis</taxon>
        <taxon>Mucoromycota</taxon>
        <taxon>Glomeromycotina</taxon>
        <taxon>Glomeromycetes</taxon>
        <taxon>Diversisporales</taxon>
        <taxon>Gigasporaceae</taxon>
        <taxon>Gigaspora</taxon>
    </lineage>
</organism>
<name>A0A397UPQ0_9GLOM</name>
<dbReference type="Proteomes" id="UP000266673">
    <property type="component" value="Unassembled WGS sequence"/>
</dbReference>
<comment type="caution">
    <text evidence="2">The sequence shown here is derived from an EMBL/GenBank/DDBJ whole genome shotgun (WGS) entry which is preliminary data.</text>
</comment>
<keyword evidence="3" id="KW-1185">Reference proteome</keyword>
<accession>A0A397UPQ0</accession>
<reference evidence="2 3" key="1">
    <citation type="submission" date="2018-06" db="EMBL/GenBank/DDBJ databases">
        <title>Comparative genomics reveals the genomic features of Rhizophagus irregularis, R. cerebriforme, R. diaphanum and Gigaspora rosea, and their symbiotic lifestyle signature.</title>
        <authorList>
            <person name="Morin E."/>
            <person name="San Clemente H."/>
            <person name="Chen E.C.H."/>
            <person name="De La Providencia I."/>
            <person name="Hainaut M."/>
            <person name="Kuo A."/>
            <person name="Kohler A."/>
            <person name="Murat C."/>
            <person name="Tang N."/>
            <person name="Roy S."/>
            <person name="Loubradou J."/>
            <person name="Henrissat B."/>
            <person name="Grigoriev I.V."/>
            <person name="Corradi N."/>
            <person name="Roux C."/>
            <person name="Martin F.M."/>
        </authorList>
    </citation>
    <scope>NUCLEOTIDE SEQUENCE [LARGE SCALE GENOMIC DNA]</scope>
    <source>
        <strain evidence="2 3">DAOM 194757</strain>
    </source>
</reference>
<feature type="coiled-coil region" evidence="1">
    <location>
        <begin position="46"/>
        <end position="77"/>
    </location>
</feature>
<evidence type="ECO:0000256" key="1">
    <source>
        <dbReference type="SAM" id="Coils"/>
    </source>
</evidence>
<evidence type="ECO:0000313" key="2">
    <source>
        <dbReference type="EMBL" id="RIB12265.1"/>
    </source>
</evidence>
<evidence type="ECO:0000313" key="3">
    <source>
        <dbReference type="Proteomes" id="UP000266673"/>
    </source>
</evidence>
<protein>
    <submittedName>
        <fullName evidence="2">Uncharacterized protein</fullName>
    </submittedName>
</protein>
<sequence length="151" mass="18496">MSLSSLSNNKENKNKIKIIRPEYLFEQYYSFLIKLEDLGETRYIKKNKRKESIETLYQKLEQLKSDLKAELFELALRYESKNQETLNIHNCYENEEYWKIIKTIKNITLTIEYKDGYYQNLEQVVKDKQERLQTSYIKFFEELYENKQESE</sequence>